<evidence type="ECO:0008006" key="4">
    <source>
        <dbReference type="Google" id="ProtNLM"/>
    </source>
</evidence>
<reference evidence="2 3" key="1">
    <citation type="journal article" date="2023" name="Insect Mol. Biol.">
        <title>Genome sequencing provides insights into the evolution of gene families encoding plant cell wall-degrading enzymes in longhorned beetles.</title>
        <authorList>
            <person name="Shin N.R."/>
            <person name="Okamura Y."/>
            <person name="Kirsch R."/>
            <person name="Pauchet Y."/>
        </authorList>
    </citation>
    <scope>NUCLEOTIDE SEQUENCE [LARGE SCALE GENOMIC DNA]</scope>
    <source>
        <strain evidence="2">EAD_L_NR</strain>
    </source>
</reference>
<accession>A0AAV8W0B1</accession>
<comment type="caution">
    <text evidence="2">The sequence shown here is derived from an EMBL/GenBank/DDBJ whole genome shotgun (WGS) entry which is preliminary data.</text>
</comment>
<organism evidence="2 3">
    <name type="scientific">Exocentrus adspersus</name>
    <dbReference type="NCBI Taxonomy" id="1586481"/>
    <lineage>
        <taxon>Eukaryota</taxon>
        <taxon>Metazoa</taxon>
        <taxon>Ecdysozoa</taxon>
        <taxon>Arthropoda</taxon>
        <taxon>Hexapoda</taxon>
        <taxon>Insecta</taxon>
        <taxon>Pterygota</taxon>
        <taxon>Neoptera</taxon>
        <taxon>Endopterygota</taxon>
        <taxon>Coleoptera</taxon>
        <taxon>Polyphaga</taxon>
        <taxon>Cucujiformia</taxon>
        <taxon>Chrysomeloidea</taxon>
        <taxon>Cerambycidae</taxon>
        <taxon>Lamiinae</taxon>
        <taxon>Acanthocinini</taxon>
        <taxon>Exocentrus</taxon>
    </lineage>
</organism>
<gene>
    <name evidence="2" type="ORF">NQ315_006467</name>
</gene>
<sequence length="412" mass="48523">MFVGKVKDQTAELEVRNEFKTTHVLTIFTSTQAVRKRNSELLQKRQRLEVEQHKLNDLVKSNQVDVITKKNALNELLEDLKKQKKRNLTALQRLEICKEQIEMMQDNINALAGDSSATELGPIREKWSFKWDVVECLQEKLIETRLQTAEKEEILTELKRIENDLKKEMELLKNTVKDALPVSRLQEQFLSARLREADVILEFDKLKRTLAIIKRELEQKKLETELELSKEKEEPFHIQFNLRDRYHEQIKSQEDASIARTVELQNEIDHLKMQIKKLEEIKVDIAGRVYFNEEVKVHLYEVKTSIYLRLQKTNRQLGEVIERNKKLEEKIVKNLSEVQSRIDDKDVTIAQLAKSIEDLQLRNEMFAKSNDESMASMNEETVNKLQTEIESLEAKVRTLHETRENCNRSCNK</sequence>
<name>A0AAV8W0B1_9CUCU</name>
<feature type="coiled-coil region" evidence="1">
    <location>
        <begin position="203"/>
        <end position="234"/>
    </location>
</feature>
<evidence type="ECO:0000313" key="3">
    <source>
        <dbReference type="Proteomes" id="UP001159042"/>
    </source>
</evidence>
<feature type="coiled-coil region" evidence="1">
    <location>
        <begin position="31"/>
        <end position="114"/>
    </location>
</feature>
<dbReference type="EMBL" id="JANEYG010000016">
    <property type="protein sequence ID" value="KAJ8919938.1"/>
    <property type="molecule type" value="Genomic_DNA"/>
</dbReference>
<feature type="coiled-coil region" evidence="1">
    <location>
        <begin position="375"/>
        <end position="409"/>
    </location>
</feature>
<evidence type="ECO:0000256" key="1">
    <source>
        <dbReference type="SAM" id="Coils"/>
    </source>
</evidence>
<proteinExistence type="predicted"/>
<keyword evidence="3" id="KW-1185">Reference proteome</keyword>
<feature type="coiled-coil region" evidence="1">
    <location>
        <begin position="151"/>
        <end position="178"/>
    </location>
</feature>
<evidence type="ECO:0000313" key="2">
    <source>
        <dbReference type="EMBL" id="KAJ8919938.1"/>
    </source>
</evidence>
<dbReference type="AlphaFoldDB" id="A0AAV8W0B1"/>
<protein>
    <recommendedName>
        <fullName evidence="4">Coiled-coil domain-containing protein 39</fullName>
    </recommendedName>
</protein>
<keyword evidence="1" id="KW-0175">Coiled coil</keyword>
<dbReference type="Proteomes" id="UP001159042">
    <property type="component" value="Unassembled WGS sequence"/>
</dbReference>